<dbReference type="AlphaFoldDB" id="A0A0B4E4W3"/>
<comment type="caution">
    <text evidence="1">The sequence shown here is derived from an EMBL/GenBank/DDBJ whole genome shotgun (WGS) entry which is preliminary data.</text>
</comment>
<dbReference type="STRING" id="363331.RM51_14695"/>
<sequence length="160" mass="19014">MENSKIIILLALLFIIISCKKSLKECQNCETNKDSIIFIDKDLNEIYFRTKAIERHPKLEKSLKANDYYVFYNRVNIYSLNKEVNLQEIINVESFRKINSYYFEDSEFIYFIPQNPTGSYFNILDKKENIKFSKSKDTIYSQYGIFYKGNLVTQTLSTKK</sequence>
<organism evidence="1 2">
    <name type="scientific">Chryseobacterium taiwanense</name>
    <dbReference type="NCBI Taxonomy" id="363331"/>
    <lineage>
        <taxon>Bacteria</taxon>
        <taxon>Pseudomonadati</taxon>
        <taxon>Bacteroidota</taxon>
        <taxon>Flavobacteriia</taxon>
        <taxon>Flavobacteriales</taxon>
        <taxon>Weeksellaceae</taxon>
        <taxon>Chryseobacterium group</taxon>
        <taxon>Chryseobacterium</taxon>
    </lineage>
</organism>
<dbReference type="RefSeq" id="WP_039371187.1">
    <property type="nucleotide sequence ID" value="NZ_JWTA01000015.1"/>
</dbReference>
<gene>
    <name evidence="1" type="ORF">RM51_14695</name>
</gene>
<protein>
    <recommendedName>
        <fullName evidence="3">Lipoprotein</fullName>
    </recommendedName>
</protein>
<name>A0A0B4E4W3_9FLAO</name>
<dbReference type="Proteomes" id="UP000031167">
    <property type="component" value="Unassembled WGS sequence"/>
</dbReference>
<evidence type="ECO:0008006" key="3">
    <source>
        <dbReference type="Google" id="ProtNLM"/>
    </source>
</evidence>
<reference evidence="1 2" key="1">
    <citation type="submission" date="2014-12" db="EMBL/GenBank/DDBJ databases">
        <title>Genome sequencing of Chryseobacterium taiwanense TPW19.</title>
        <authorList>
            <person name="Tan P.W."/>
            <person name="Chan K.-G."/>
        </authorList>
    </citation>
    <scope>NUCLEOTIDE SEQUENCE [LARGE SCALE GENOMIC DNA]</scope>
    <source>
        <strain evidence="1 2">TPW19</strain>
    </source>
</reference>
<evidence type="ECO:0000313" key="2">
    <source>
        <dbReference type="Proteomes" id="UP000031167"/>
    </source>
</evidence>
<dbReference type="OrthoDB" id="9907584at2"/>
<evidence type="ECO:0000313" key="1">
    <source>
        <dbReference type="EMBL" id="KIC61648.1"/>
    </source>
</evidence>
<dbReference type="EMBL" id="JWTA01000015">
    <property type="protein sequence ID" value="KIC61648.1"/>
    <property type="molecule type" value="Genomic_DNA"/>
</dbReference>
<dbReference type="PROSITE" id="PS51257">
    <property type="entry name" value="PROKAR_LIPOPROTEIN"/>
    <property type="match status" value="1"/>
</dbReference>
<keyword evidence="2" id="KW-1185">Reference proteome</keyword>
<proteinExistence type="predicted"/>
<accession>A0A0B4E4W3</accession>